<evidence type="ECO:0000256" key="4">
    <source>
        <dbReference type="ARBA" id="ARBA00023079"/>
    </source>
</evidence>
<dbReference type="AlphaFoldDB" id="A0A7J5XZT3"/>
<keyword evidence="5" id="KW-1133">Transmembrane helix</keyword>
<organism evidence="6 7">
    <name type="scientific">Dissostichus mawsoni</name>
    <name type="common">Antarctic cod</name>
    <dbReference type="NCBI Taxonomy" id="36200"/>
    <lineage>
        <taxon>Eukaryota</taxon>
        <taxon>Metazoa</taxon>
        <taxon>Chordata</taxon>
        <taxon>Craniata</taxon>
        <taxon>Vertebrata</taxon>
        <taxon>Euteleostomi</taxon>
        <taxon>Actinopterygii</taxon>
        <taxon>Neopterygii</taxon>
        <taxon>Teleostei</taxon>
        <taxon>Neoteleostei</taxon>
        <taxon>Acanthomorphata</taxon>
        <taxon>Eupercaria</taxon>
        <taxon>Perciformes</taxon>
        <taxon>Notothenioidei</taxon>
        <taxon>Nototheniidae</taxon>
        <taxon>Dissostichus</taxon>
    </lineage>
</organism>
<dbReference type="PANTHER" id="PTHR28657:SF2">
    <property type="entry name" value="INDOLEAMINE 2,3-DIOXYGENASE 1"/>
    <property type="match status" value="1"/>
</dbReference>
<dbReference type="InterPro" id="IPR000898">
    <property type="entry name" value="Indolamine_dOase"/>
</dbReference>
<dbReference type="GO" id="GO:0005737">
    <property type="term" value="C:cytoplasm"/>
    <property type="evidence" value="ECO:0007669"/>
    <property type="project" value="TreeGrafter"/>
</dbReference>
<evidence type="ECO:0000313" key="7">
    <source>
        <dbReference type="Proteomes" id="UP000518266"/>
    </source>
</evidence>
<keyword evidence="5" id="KW-0472">Membrane</keyword>
<evidence type="ECO:0000256" key="5">
    <source>
        <dbReference type="SAM" id="Phobius"/>
    </source>
</evidence>
<name>A0A7J5XZT3_DISMA</name>
<dbReference type="Proteomes" id="UP000518266">
    <property type="component" value="Unassembled WGS sequence"/>
</dbReference>
<dbReference type="GO" id="GO:0004833">
    <property type="term" value="F:L-tryptophan 2,3-dioxygenase activity"/>
    <property type="evidence" value="ECO:0007669"/>
    <property type="project" value="TreeGrafter"/>
</dbReference>
<dbReference type="InterPro" id="IPR037217">
    <property type="entry name" value="Trp/Indoleamine_2_3_dOase-like"/>
</dbReference>
<evidence type="ECO:0000256" key="2">
    <source>
        <dbReference type="ARBA" id="ARBA00022723"/>
    </source>
</evidence>
<comment type="similarity">
    <text evidence="1">Belongs to the indoleamine 2,3-dioxygenase family.</text>
</comment>
<dbReference type="GO" id="GO:0019441">
    <property type="term" value="P:L-tryptophan catabolic process to kynurenine"/>
    <property type="evidence" value="ECO:0007669"/>
    <property type="project" value="InterPro"/>
</dbReference>
<feature type="transmembrane region" description="Helical" evidence="5">
    <location>
        <begin position="55"/>
        <end position="79"/>
    </location>
</feature>
<keyword evidence="4" id="KW-0823">Tryptophan catabolism</keyword>
<evidence type="ECO:0000256" key="3">
    <source>
        <dbReference type="ARBA" id="ARBA00023004"/>
    </source>
</evidence>
<reference evidence="6 7" key="1">
    <citation type="submission" date="2020-03" db="EMBL/GenBank/DDBJ databases">
        <title>Dissostichus mawsoni Genome sequencing and assembly.</title>
        <authorList>
            <person name="Park H."/>
        </authorList>
    </citation>
    <scope>NUCLEOTIDE SEQUENCE [LARGE SCALE GENOMIC DNA]</scope>
    <source>
        <strain evidence="6">DM0001</strain>
        <tissue evidence="6">Muscle</tissue>
    </source>
</reference>
<dbReference type="Pfam" id="PF01231">
    <property type="entry name" value="IDO"/>
    <property type="match status" value="1"/>
</dbReference>
<dbReference type="GO" id="GO:0046872">
    <property type="term" value="F:metal ion binding"/>
    <property type="evidence" value="ECO:0007669"/>
    <property type="project" value="UniProtKB-KW"/>
</dbReference>
<evidence type="ECO:0000313" key="6">
    <source>
        <dbReference type="EMBL" id="KAF3841977.1"/>
    </source>
</evidence>
<accession>A0A7J5XZT3</accession>
<dbReference type="GO" id="GO:0034354">
    <property type="term" value="P:'de novo' NAD+ biosynthetic process from L-tryptophan"/>
    <property type="evidence" value="ECO:0007669"/>
    <property type="project" value="TreeGrafter"/>
</dbReference>
<keyword evidence="2" id="KW-0479">Metal-binding</keyword>
<proteinExistence type="inferred from homology"/>
<gene>
    <name evidence="6" type="ORF">F7725_023928</name>
</gene>
<keyword evidence="3" id="KW-0408">Iron</keyword>
<comment type="caution">
    <text evidence="6">The sequence shown here is derived from an EMBL/GenBank/DDBJ whole genome shotgun (WGS) entry which is preliminary data.</text>
</comment>
<dbReference type="SUPFAM" id="SSF140959">
    <property type="entry name" value="Indolic compounds 2,3-dioxygenase-like"/>
    <property type="match status" value="1"/>
</dbReference>
<dbReference type="GO" id="GO:0033754">
    <property type="term" value="F:indoleamine 2,3-dioxygenase activity"/>
    <property type="evidence" value="ECO:0007669"/>
    <property type="project" value="TreeGrafter"/>
</dbReference>
<keyword evidence="7" id="KW-1185">Reference proteome</keyword>
<dbReference type="GO" id="GO:0020037">
    <property type="term" value="F:heme binding"/>
    <property type="evidence" value="ECO:0007669"/>
    <property type="project" value="InterPro"/>
</dbReference>
<dbReference type="OrthoDB" id="10262710at2759"/>
<sequence>METNSREALQEDYDAFDISDELGFILEEPLNHLPDHYQIPVLSPNLLSNHRELRLAHIALGFISMGYILPKALAFPYWLVSDRLGLPAILTYADSVLCNWKLRDPTGVAGDFLLYCTALVEMAASSGITLIVFKNSNHGALEVMHTMNISDLSSLQRGLVKVTQSLKKMKETFKHMHSKFELTWSNLN</sequence>
<keyword evidence="5" id="KW-0812">Transmembrane</keyword>
<evidence type="ECO:0000256" key="1">
    <source>
        <dbReference type="ARBA" id="ARBA00007119"/>
    </source>
</evidence>
<protein>
    <submittedName>
        <fullName evidence="6">Uncharacterized protein</fullName>
    </submittedName>
</protein>
<dbReference type="PANTHER" id="PTHR28657">
    <property type="entry name" value="INDOLEAMINE 2,3-DIOXYGENASE"/>
    <property type="match status" value="1"/>
</dbReference>
<dbReference type="EMBL" id="JAAKFY010000019">
    <property type="protein sequence ID" value="KAF3841977.1"/>
    <property type="molecule type" value="Genomic_DNA"/>
</dbReference>